<accession>A0A0E0MRP5</accession>
<dbReference type="Gramene" id="ORUFI01G04180.2">
    <property type="protein sequence ID" value="ORUFI01G04180.2"/>
    <property type="gene ID" value="ORUFI01G04180"/>
</dbReference>
<dbReference type="HOGENOM" id="CLU_1534980_0_0_1"/>
<feature type="compositionally biased region" description="Basic and acidic residues" evidence="1">
    <location>
        <begin position="164"/>
        <end position="175"/>
    </location>
</feature>
<evidence type="ECO:0000256" key="1">
    <source>
        <dbReference type="SAM" id="MobiDB-lite"/>
    </source>
</evidence>
<evidence type="ECO:0000313" key="3">
    <source>
        <dbReference type="Proteomes" id="UP000008022"/>
    </source>
</evidence>
<reference evidence="2" key="2">
    <citation type="submission" date="2015-06" db="UniProtKB">
        <authorList>
            <consortium name="EnsemblPlants"/>
        </authorList>
    </citation>
    <scope>IDENTIFICATION</scope>
</reference>
<protein>
    <submittedName>
        <fullName evidence="2">Uncharacterized protein</fullName>
    </submittedName>
</protein>
<organism evidence="2 3">
    <name type="scientific">Oryza rufipogon</name>
    <name type="common">Brownbeard rice</name>
    <name type="synonym">Asian wild rice</name>
    <dbReference type="NCBI Taxonomy" id="4529"/>
    <lineage>
        <taxon>Eukaryota</taxon>
        <taxon>Viridiplantae</taxon>
        <taxon>Streptophyta</taxon>
        <taxon>Embryophyta</taxon>
        <taxon>Tracheophyta</taxon>
        <taxon>Spermatophyta</taxon>
        <taxon>Magnoliopsida</taxon>
        <taxon>Liliopsida</taxon>
        <taxon>Poales</taxon>
        <taxon>Poaceae</taxon>
        <taxon>BOP clade</taxon>
        <taxon>Oryzoideae</taxon>
        <taxon>Oryzeae</taxon>
        <taxon>Oryzinae</taxon>
        <taxon>Oryza</taxon>
    </lineage>
</organism>
<dbReference type="EnsemblPlants" id="ORUFI01G04180.2">
    <property type="protein sequence ID" value="ORUFI01G04180.2"/>
    <property type="gene ID" value="ORUFI01G04180"/>
</dbReference>
<evidence type="ECO:0000313" key="2">
    <source>
        <dbReference type="EnsemblPlants" id="ORUFI01G04180.2"/>
    </source>
</evidence>
<name>A0A0E0MRP5_ORYRU</name>
<sequence length="175" mass="18077">MGDMAALAVAAWAVRPTSPSCLRKVIRSTKPWGLDEETVVAPFVERLVSELASRATPASSSSAPPARPLATAPVPVASPPIAASTGGETIFVVVVPNTLASISFLRAARPTALRTRFPGRRFPSAVALLGSPASMVEKLPGGEGAASAGGDNEEQMGRSGCWRRSSERWRGGIAG</sequence>
<keyword evidence="3" id="KW-1185">Reference proteome</keyword>
<dbReference type="AlphaFoldDB" id="A0A0E0MRP5"/>
<feature type="region of interest" description="Disordered" evidence="1">
    <location>
        <begin position="140"/>
        <end position="175"/>
    </location>
</feature>
<reference evidence="3" key="1">
    <citation type="submission" date="2013-06" db="EMBL/GenBank/DDBJ databases">
        <authorList>
            <person name="Zhao Q."/>
        </authorList>
    </citation>
    <scope>NUCLEOTIDE SEQUENCE</scope>
    <source>
        <strain evidence="3">cv. W1943</strain>
    </source>
</reference>
<dbReference type="Proteomes" id="UP000008022">
    <property type="component" value="Unassembled WGS sequence"/>
</dbReference>
<proteinExistence type="predicted"/>